<organism evidence="2 3">
    <name type="scientific">Candidatus Fimimorpha faecalis</name>
    <dbReference type="NCBI Taxonomy" id="2840824"/>
    <lineage>
        <taxon>Bacteria</taxon>
        <taxon>Bacillati</taxon>
        <taxon>Bacillota</taxon>
        <taxon>Clostridia</taxon>
        <taxon>Eubacteriales</taxon>
        <taxon>Candidatus Fimimorpha</taxon>
    </lineage>
</organism>
<evidence type="ECO:0000313" key="2">
    <source>
        <dbReference type="EMBL" id="HIR88377.1"/>
    </source>
</evidence>
<name>A0A9D1EDI1_9FIRM</name>
<feature type="transmembrane region" description="Helical" evidence="1">
    <location>
        <begin position="94"/>
        <end position="116"/>
    </location>
</feature>
<feature type="transmembrane region" description="Helical" evidence="1">
    <location>
        <begin position="122"/>
        <end position="144"/>
    </location>
</feature>
<protein>
    <submittedName>
        <fullName evidence="2">Uncharacterized protein</fullName>
    </submittedName>
</protein>
<reference evidence="2" key="1">
    <citation type="submission" date="2020-10" db="EMBL/GenBank/DDBJ databases">
        <authorList>
            <person name="Gilroy R."/>
        </authorList>
    </citation>
    <scope>NUCLEOTIDE SEQUENCE</scope>
    <source>
        <strain evidence="2">ChiW13-3771</strain>
    </source>
</reference>
<keyword evidence="1" id="KW-0812">Transmembrane</keyword>
<gene>
    <name evidence="2" type="ORF">IAC96_05440</name>
</gene>
<keyword evidence="1" id="KW-0472">Membrane</keyword>
<accession>A0A9D1EDI1</accession>
<dbReference type="Proteomes" id="UP000824201">
    <property type="component" value="Unassembled WGS sequence"/>
</dbReference>
<sequence>MLSFLEKGFVLYIMTAICVVGVIGKLGVNHIYRRLIRQSDNLTTAQDRQLRQLKTKYETAYRMNVGVHNVLAFVEKNVSGYKKGAFCIRKLENIALNCSLFVFVIGLCASLLSFLYEAEVKTVVMQASIGTILAISMVLVDSIVDTKTKRESLISSLCNYLTNVLVVRTPQELAEERSEGKIMTKGAIKDDIFMKKNREKKVLRGNIKEKSEIDQTEALKKSLAQIAVAKEGENGREKKLTPKEERLIEDIIKEYLT</sequence>
<evidence type="ECO:0000256" key="1">
    <source>
        <dbReference type="SAM" id="Phobius"/>
    </source>
</evidence>
<feature type="transmembrane region" description="Helical" evidence="1">
    <location>
        <begin position="12"/>
        <end position="32"/>
    </location>
</feature>
<keyword evidence="1" id="KW-1133">Transmembrane helix</keyword>
<dbReference type="AlphaFoldDB" id="A0A9D1EDI1"/>
<proteinExistence type="predicted"/>
<evidence type="ECO:0000313" key="3">
    <source>
        <dbReference type="Proteomes" id="UP000824201"/>
    </source>
</evidence>
<reference evidence="2" key="2">
    <citation type="journal article" date="2021" name="PeerJ">
        <title>Extensive microbial diversity within the chicken gut microbiome revealed by metagenomics and culture.</title>
        <authorList>
            <person name="Gilroy R."/>
            <person name="Ravi A."/>
            <person name="Getino M."/>
            <person name="Pursley I."/>
            <person name="Horton D.L."/>
            <person name="Alikhan N.F."/>
            <person name="Baker D."/>
            <person name="Gharbi K."/>
            <person name="Hall N."/>
            <person name="Watson M."/>
            <person name="Adriaenssens E.M."/>
            <person name="Foster-Nyarko E."/>
            <person name="Jarju S."/>
            <person name="Secka A."/>
            <person name="Antonio M."/>
            <person name="Oren A."/>
            <person name="Chaudhuri R.R."/>
            <person name="La Ragione R."/>
            <person name="Hildebrand F."/>
            <person name="Pallen M.J."/>
        </authorList>
    </citation>
    <scope>NUCLEOTIDE SEQUENCE</scope>
    <source>
        <strain evidence="2">ChiW13-3771</strain>
    </source>
</reference>
<dbReference type="EMBL" id="DVHN01000059">
    <property type="protein sequence ID" value="HIR88377.1"/>
    <property type="molecule type" value="Genomic_DNA"/>
</dbReference>
<comment type="caution">
    <text evidence="2">The sequence shown here is derived from an EMBL/GenBank/DDBJ whole genome shotgun (WGS) entry which is preliminary data.</text>
</comment>